<dbReference type="EMBL" id="JROO01000040">
    <property type="protein sequence ID" value="KIH97303.1"/>
    <property type="molecule type" value="Genomic_DNA"/>
</dbReference>
<feature type="transmembrane region" description="Helical" evidence="1">
    <location>
        <begin position="25"/>
        <end position="47"/>
    </location>
</feature>
<keyword evidence="1" id="KW-0472">Membrane</keyword>
<evidence type="ECO:0000313" key="3">
    <source>
        <dbReference type="Proteomes" id="UP000031675"/>
    </source>
</evidence>
<reference evidence="3" key="1">
    <citation type="journal article" date="2015" name="Chem. Biol.">
        <title>Structure, bioactivity, and resistance mechanism of streptomonomicin, an unusual lasso Peptide from an understudied halophilic actinomycete.</title>
        <authorList>
            <person name="Metelev M."/>
            <person name="Tietz J.I."/>
            <person name="Melby J.O."/>
            <person name="Blair P.M."/>
            <person name="Zhu L."/>
            <person name="Livnat I."/>
            <person name="Severinov K."/>
            <person name="Mitchell D.A."/>
        </authorList>
    </citation>
    <scope>NUCLEOTIDE SEQUENCE [LARGE SCALE GENOMIC DNA]</scope>
    <source>
        <strain evidence="3">YIM 90003</strain>
    </source>
</reference>
<evidence type="ECO:0000313" key="2">
    <source>
        <dbReference type="EMBL" id="KIH97303.1"/>
    </source>
</evidence>
<evidence type="ECO:0000256" key="1">
    <source>
        <dbReference type="SAM" id="Phobius"/>
    </source>
</evidence>
<protein>
    <recommendedName>
        <fullName evidence="4">PknH-like extracellular domain-containing protein</fullName>
    </recommendedName>
</protein>
<keyword evidence="3" id="KW-1185">Reference proteome</keyword>
<organism evidence="2 3">
    <name type="scientific">Streptomonospora alba</name>
    <dbReference type="NCBI Taxonomy" id="183763"/>
    <lineage>
        <taxon>Bacteria</taxon>
        <taxon>Bacillati</taxon>
        <taxon>Actinomycetota</taxon>
        <taxon>Actinomycetes</taxon>
        <taxon>Streptosporangiales</taxon>
        <taxon>Nocardiopsidaceae</taxon>
        <taxon>Streptomonospora</taxon>
    </lineage>
</organism>
<keyword evidence="1" id="KW-0812">Transmembrane</keyword>
<sequence length="251" mass="26412">MPGRRSASAGPPSAGDRAQRLRRRLIAGVVAGAAAVGVIAGFVWVALDDGPPYADIAACEELLPADALDTVPGFEGAAFTGVVLTGDRMHTREPQVVQQAQCTGRRESGSLALGAANLNRYDPATEEADYASLRRALDRNRIELSGGVETGSAARGVDAYFGSAVADVEVNRLGAGDDGFVIIYTNVESLDFPALDEAGGSWVVAQFRDRNLVVDVVCYGTAEMSPEEKLEAAVEMARLIERRAATTGRTL</sequence>
<accession>A0A0C2G1W0</accession>
<dbReference type="AlphaFoldDB" id="A0A0C2G1W0"/>
<gene>
    <name evidence="2" type="ORF">LP52_20295</name>
</gene>
<dbReference type="STRING" id="183763.LP52_20295"/>
<dbReference type="Proteomes" id="UP000031675">
    <property type="component" value="Unassembled WGS sequence"/>
</dbReference>
<name>A0A0C2G1W0_9ACTN</name>
<comment type="caution">
    <text evidence="2">The sequence shown here is derived from an EMBL/GenBank/DDBJ whole genome shotgun (WGS) entry which is preliminary data.</text>
</comment>
<evidence type="ECO:0008006" key="4">
    <source>
        <dbReference type="Google" id="ProtNLM"/>
    </source>
</evidence>
<keyword evidence="1" id="KW-1133">Transmembrane helix</keyword>
<proteinExistence type="predicted"/>